<organism evidence="12 13">
    <name type="scientific">Rhynchospora pubera</name>
    <dbReference type="NCBI Taxonomy" id="906938"/>
    <lineage>
        <taxon>Eukaryota</taxon>
        <taxon>Viridiplantae</taxon>
        <taxon>Streptophyta</taxon>
        <taxon>Embryophyta</taxon>
        <taxon>Tracheophyta</taxon>
        <taxon>Spermatophyta</taxon>
        <taxon>Magnoliopsida</taxon>
        <taxon>Liliopsida</taxon>
        <taxon>Poales</taxon>
        <taxon>Cyperaceae</taxon>
        <taxon>Cyperoideae</taxon>
        <taxon>Rhynchosporeae</taxon>
        <taxon>Rhynchospora</taxon>
    </lineage>
</organism>
<evidence type="ECO:0000256" key="2">
    <source>
        <dbReference type="ARBA" id="ARBA00010617"/>
    </source>
</evidence>
<evidence type="ECO:0000256" key="3">
    <source>
        <dbReference type="ARBA" id="ARBA00022617"/>
    </source>
</evidence>
<comment type="subcellular location">
    <subcellularLocation>
        <location evidence="1">Membrane</location>
        <topology evidence="1">Single-pass membrane protein</topology>
    </subcellularLocation>
</comment>
<evidence type="ECO:0000256" key="4">
    <source>
        <dbReference type="ARBA" id="ARBA00022692"/>
    </source>
</evidence>
<keyword evidence="5 10" id="KW-0479">Metal-binding</keyword>
<gene>
    <name evidence="12" type="ORF">LUZ62_066685</name>
</gene>
<dbReference type="PANTHER" id="PTHR47947">
    <property type="entry name" value="CYTOCHROME P450 82C3-RELATED"/>
    <property type="match status" value="1"/>
</dbReference>
<keyword evidence="8 10" id="KW-0408">Iron</keyword>
<evidence type="ECO:0000256" key="7">
    <source>
        <dbReference type="ARBA" id="ARBA00023002"/>
    </source>
</evidence>
<comment type="cofactor">
    <cofactor evidence="10">
        <name>heme</name>
        <dbReference type="ChEBI" id="CHEBI:30413"/>
    </cofactor>
</comment>
<feature type="binding site" description="axial binding residue" evidence="10">
    <location>
        <position position="444"/>
    </location>
    <ligand>
        <name>heme</name>
        <dbReference type="ChEBI" id="CHEBI:30413"/>
    </ligand>
    <ligandPart>
        <name>Fe</name>
        <dbReference type="ChEBI" id="CHEBI:18248"/>
    </ligandPart>
</feature>
<evidence type="ECO:0000256" key="6">
    <source>
        <dbReference type="ARBA" id="ARBA00022989"/>
    </source>
</evidence>
<dbReference type="InterPro" id="IPR050651">
    <property type="entry name" value="Plant_Cytochrome_P450_Monoox"/>
</dbReference>
<dbReference type="GO" id="GO:0016020">
    <property type="term" value="C:membrane"/>
    <property type="evidence" value="ECO:0007669"/>
    <property type="project" value="UniProtKB-SubCell"/>
</dbReference>
<dbReference type="GO" id="GO:0005506">
    <property type="term" value="F:iron ion binding"/>
    <property type="evidence" value="ECO:0007669"/>
    <property type="project" value="InterPro"/>
</dbReference>
<dbReference type="PRINTS" id="PR00463">
    <property type="entry name" value="EP450I"/>
</dbReference>
<comment type="similarity">
    <text evidence="2 11">Belongs to the cytochrome P450 family.</text>
</comment>
<dbReference type="InterPro" id="IPR002401">
    <property type="entry name" value="Cyt_P450_E_grp-I"/>
</dbReference>
<dbReference type="PRINTS" id="PR00385">
    <property type="entry name" value="P450"/>
</dbReference>
<dbReference type="Pfam" id="PF00067">
    <property type="entry name" value="p450"/>
    <property type="match status" value="1"/>
</dbReference>
<keyword evidence="4" id="KW-0812">Transmembrane</keyword>
<keyword evidence="9" id="KW-0472">Membrane</keyword>
<dbReference type="PROSITE" id="PS00086">
    <property type="entry name" value="CYTOCHROME_P450"/>
    <property type="match status" value="1"/>
</dbReference>
<keyword evidence="6" id="KW-1133">Transmembrane helix</keyword>
<dbReference type="GO" id="GO:0004497">
    <property type="term" value="F:monooxygenase activity"/>
    <property type="evidence" value="ECO:0007669"/>
    <property type="project" value="UniProtKB-KW"/>
</dbReference>
<evidence type="ECO:0000313" key="12">
    <source>
        <dbReference type="EMBL" id="KAJ4782428.1"/>
    </source>
</evidence>
<dbReference type="PANTHER" id="PTHR47947:SF62">
    <property type="entry name" value="CYTOCHROME P450, FAMILY 81, SUBFAMILY D, POLYPEPTIDE 5"/>
    <property type="match status" value="1"/>
</dbReference>
<proteinExistence type="inferred from homology"/>
<sequence>MDNSLSFKTIILSLLSLLFIKVCLFFVNKGNKNKLPPGPPALPFIGHLHLLKQPLHHTLEHISNRYGSATFLHFGSRRALIISSQTLAEQCLTTHDLAFANRPQLPTVMLPNLIGMANYGPHWRRCRQIAKEELLSAPRIQASSDIRSIEVQDMVHRLCKTYKLSEQNLNGSTHYAKLNLRNIFFELLLNMMMMVIAGKRLCGDDIKDLEDMKQYREAIEGWFELSGAAKAEDFIPLMTMLDLNGVMKKMRHVTHVNEATMQKLMEEHLHEGVGTRNTMIGHLLELQQQDPDKYSDFVIRNICMNILIGGVDTPTTSLEWTMANLLNSQDILEKAATEIDKHVGNQRLVQESDMANLPFLQCIIKESLRIHPVAPLLSTHESREDVTVEGYNIPKGTMLIVNIYQIQRDPVNWDEPTKFKPERFETDSMEGKLMIPFGMGRRSCPGELLAMREMGLVLGTLIQCFDWKTVGDEPVDLAEGPLGLSLPMAVPLHVLYRPRLAMMEVLSKL</sequence>
<dbReference type="EMBL" id="JAMFTS010000003">
    <property type="protein sequence ID" value="KAJ4782428.1"/>
    <property type="molecule type" value="Genomic_DNA"/>
</dbReference>
<evidence type="ECO:0000256" key="8">
    <source>
        <dbReference type="ARBA" id="ARBA00023004"/>
    </source>
</evidence>
<keyword evidence="13" id="KW-1185">Reference proteome</keyword>
<evidence type="ECO:0000256" key="10">
    <source>
        <dbReference type="PIRSR" id="PIRSR602401-1"/>
    </source>
</evidence>
<dbReference type="GO" id="GO:0016705">
    <property type="term" value="F:oxidoreductase activity, acting on paired donors, with incorporation or reduction of molecular oxygen"/>
    <property type="evidence" value="ECO:0007669"/>
    <property type="project" value="InterPro"/>
</dbReference>
<dbReference type="FunFam" id="1.10.630.10:FF:000026">
    <property type="entry name" value="Cytochrome P450 82C4"/>
    <property type="match status" value="1"/>
</dbReference>
<dbReference type="AlphaFoldDB" id="A0AAV8EMJ5"/>
<reference evidence="12" key="1">
    <citation type="submission" date="2022-08" db="EMBL/GenBank/DDBJ databases">
        <authorList>
            <person name="Marques A."/>
        </authorList>
    </citation>
    <scope>NUCLEOTIDE SEQUENCE</scope>
    <source>
        <strain evidence="12">RhyPub2mFocal</strain>
        <tissue evidence="12">Leaves</tissue>
    </source>
</reference>
<evidence type="ECO:0000256" key="11">
    <source>
        <dbReference type="RuleBase" id="RU000461"/>
    </source>
</evidence>
<keyword evidence="3 10" id="KW-0349">Heme</keyword>
<keyword evidence="7 11" id="KW-0560">Oxidoreductase</keyword>
<dbReference type="InterPro" id="IPR017972">
    <property type="entry name" value="Cyt_P450_CS"/>
</dbReference>
<name>A0AAV8EMJ5_9POAL</name>
<dbReference type="InterPro" id="IPR001128">
    <property type="entry name" value="Cyt_P450"/>
</dbReference>
<dbReference type="InterPro" id="IPR036396">
    <property type="entry name" value="Cyt_P450_sf"/>
</dbReference>
<evidence type="ECO:0000256" key="1">
    <source>
        <dbReference type="ARBA" id="ARBA00004167"/>
    </source>
</evidence>
<comment type="caution">
    <text evidence="12">The sequence shown here is derived from an EMBL/GenBank/DDBJ whole genome shotgun (WGS) entry which is preliminary data.</text>
</comment>
<evidence type="ECO:0000256" key="9">
    <source>
        <dbReference type="ARBA" id="ARBA00023136"/>
    </source>
</evidence>
<dbReference type="GO" id="GO:0020037">
    <property type="term" value="F:heme binding"/>
    <property type="evidence" value="ECO:0007669"/>
    <property type="project" value="InterPro"/>
</dbReference>
<dbReference type="Proteomes" id="UP001140206">
    <property type="component" value="Chromosome 3"/>
</dbReference>
<dbReference type="SUPFAM" id="SSF48264">
    <property type="entry name" value="Cytochrome P450"/>
    <property type="match status" value="1"/>
</dbReference>
<evidence type="ECO:0000256" key="5">
    <source>
        <dbReference type="ARBA" id="ARBA00022723"/>
    </source>
</evidence>
<protein>
    <submittedName>
        <fullName evidence="12">Cytochrome P450</fullName>
    </submittedName>
</protein>
<dbReference type="Gene3D" id="1.10.630.10">
    <property type="entry name" value="Cytochrome P450"/>
    <property type="match status" value="1"/>
</dbReference>
<accession>A0AAV8EMJ5</accession>
<keyword evidence="11" id="KW-0503">Monooxygenase</keyword>
<evidence type="ECO:0000313" key="13">
    <source>
        <dbReference type="Proteomes" id="UP001140206"/>
    </source>
</evidence>